<dbReference type="Gene3D" id="3.20.20.390">
    <property type="entry name" value="FMN-linked oxidoreductases"/>
    <property type="match status" value="1"/>
</dbReference>
<dbReference type="CDD" id="cd02812">
    <property type="entry name" value="PcrB_like"/>
    <property type="match status" value="1"/>
</dbReference>
<dbReference type="PANTHER" id="PTHR40029">
    <property type="match status" value="1"/>
</dbReference>
<dbReference type="EC" id="2.5.1.41" evidence="9"/>
<dbReference type="OrthoDB" id="9807235at2"/>
<dbReference type="HAMAP" id="MF_00112">
    <property type="entry name" value="GGGP_HepGP_synthase"/>
    <property type="match status" value="1"/>
</dbReference>
<dbReference type="NCBIfam" id="NF003198">
    <property type="entry name" value="PRK04169.1-2"/>
    <property type="match status" value="1"/>
</dbReference>
<reference evidence="10 11" key="1">
    <citation type="submission" date="2017-06" db="EMBL/GenBank/DDBJ databases">
        <authorList>
            <person name="Kim H.J."/>
            <person name="Triplett B.A."/>
        </authorList>
    </citation>
    <scope>NUCLEOTIDE SEQUENCE [LARGE SCALE GENOMIC DNA]</scope>
    <source>
        <strain evidence="10 11">DSM 25597</strain>
    </source>
</reference>
<dbReference type="Pfam" id="PF01884">
    <property type="entry name" value="PcrB"/>
    <property type="match status" value="1"/>
</dbReference>
<dbReference type="InterPro" id="IPR038597">
    <property type="entry name" value="GGGP/HepGP_synthase_sf"/>
</dbReference>
<feature type="binding site" evidence="9">
    <location>
        <begin position="173"/>
        <end position="179"/>
    </location>
    <ligand>
        <name>sn-glycerol 1-phosphate</name>
        <dbReference type="ChEBI" id="CHEBI:57685"/>
    </ligand>
</feature>
<comment type="catalytic activity">
    <reaction evidence="8 9">
        <text>sn-glycerol 1-phosphate + (2E,6E,10E)-geranylgeranyl diphosphate = sn-3-O-(geranylgeranyl)glycerol 1-phosphate + diphosphate</text>
        <dbReference type="Rhea" id="RHEA:23404"/>
        <dbReference type="ChEBI" id="CHEBI:33019"/>
        <dbReference type="ChEBI" id="CHEBI:57677"/>
        <dbReference type="ChEBI" id="CHEBI:57685"/>
        <dbReference type="ChEBI" id="CHEBI:58756"/>
        <dbReference type="EC" id="2.5.1.41"/>
    </reaction>
</comment>
<dbReference type="InterPro" id="IPR039074">
    <property type="entry name" value="GGGP/HepGP_synthase_I"/>
</dbReference>
<keyword evidence="1 9" id="KW-0444">Lipid biosynthesis</keyword>
<keyword evidence="6 9" id="KW-0594">Phospholipid biosynthesis</keyword>
<evidence type="ECO:0000256" key="6">
    <source>
        <dbReference type="ARBA" id="ARBA00023209"/>
    </source>
</evidence>
<evidence type="ECO:0000256" key="3">
    <source>
        <dbReference type="ARBA" id="ARBA00022723"/>
    </source>
</evidence>
<evidence type="ECO:0000313" key="11">
    <source>
        <dbReference type="Proteomes" id="UP000198379"/>
    </source>
</evidence>
<accession>A0A238W584</accession>
<evidence type="ECO:0000256" key="7">
    <source>
        <dbReference type="ARBA" id="ARBA00023264"/>
    </source>
</evidence>
<comment type="cofactor">
    <cofactor evidence="9">
        <name>Mg(2+)</name>
        <dbReference type="ChEBI" id="CHEBI:18420"/>
    </cofactor>
</comment>
<evidence type="ECO:0000256" key="8">
    <source>
        <dbReference type="ARBA" id="ARBA00047288"/>
    </source>
</evidence>
<evidence type="ECO:0000256" key="2">
    <source>
        <dbReference type="ARBA" id="ARBA00022679"/>
    </source>
</evidence>
<dbReference type="PANTHER" id="PTHR40029:SF2">
    <property type="entry name" value="HEPTAPRENYLGLYCERYL PHOSPHATE SYNTHASE"/>
    <property type="match status" value="1"/>
</dbReference>
<dbReference type="GO" id="GO:0000287">
    <property type="term" value="F:magnesium ion binding"/>
    <property type="evidence" value="ECO:0007669"/>
    <property type="project" value="UniProtKB-UniRule"/>
</dbReference>
<dbReference type="InterPro" id="IPR008205">
    <property type="entry name" value="GGGP_HepGP_synthase"/>
</dbReference>
<evidence type="ECO:0000313" key="10">
    <source>
        <dbReference type="EMBL" id="SNR41567.1"/>
    </source>
</evidence>
<name>A0A238W584_9FLAO</name>
<evidence type="ECO:0000256" key="5">
    <source>
        <dbReference type="ARBA" id="ARBA00023098"/>
    </source>
</evidence>
<sequence>MNLYQDIHTAQVQGKSLLAILIDPDKFVAEYAFAKAYLEKTPSQTTHFLVGGSSDASQHIEAVVRILKELSALPVILFPGDYTQITPEADGILFLSLLSGRNPEYLIGQQVKGASHIQKSNLEVIPTGYILIDGDKETAVQRVSNTLPIPQNDITSIVHTALAGQYLGKKCIYLEAGSGAKTPVSLPIIKAVREAIDLPLIVGGGIRSQKTMQHAYEAGATMVVIGTAFEEDRWDT</sequence>
<proteinExistence type="inferred from homology"/>
<organism evidence="10 11">
    <name type="scientific">Dokdonia pacifica</name>
    <dbReference type="NCBI Taxonomy" id="1627892"/>
    <lineage>
        <taxon>Bacteria</taxon>
        <taxon>Pseudomonadati</taxon>
        <taxon>Bacteroidota</taxon>
        <taxon>Flavobacteriia</taxon>
        <taxon>Flavobacteriales</taxon>
        <taxon>Flavobacteriaceae</taxon>
        <taxon>Dokdonia</taxon>
    </lineage>
</organism>
<keyword evidence="3 9" id="KW-0479">Metal-binding</keyword>
<dbReference type="GO" id="GO:0047294">
    <property type="term" value="F:phosphoglycerol geranylgeranyltransferase activity"/>
    <property type="evidence" value="ECO:0007669"/>
    <property type="project" value="UniProtKB-UniRule"/>
</dbReference>
<dbReference type="NCBIfam" id="TIGR01768">
    <property type="entry name" value="GGGP-family"/>
    <property type="match status" value="1"/>
</dbReference>
<feature type="binding site" evidence="9">
    <location>
        <begin position="226"/>
        <end position="227"/>
    </location>
    <ligand>
        <name>sn-glycerol 1-phosphate</name>
        <dbReference type="ChEBI" id="CHEBI:57685"/>
    </ligand>
</feature>
<evidence type="ECO:0000256" key="4">
    <source>
        <dbReference type="ARBA" id="ARBA00022842"/>
    </source>
</evidence>
<feature type="binding site" evidence="9">
    <location>
        <position position="23"/>
    </location>
    <ligand>
        <name>Mg(2+)</name>
        <dbReference type="ChEBI" id="CHEBI:18420"/>
    </ligand>
</feature>
<comment type="similarity">
    <text evidence="9">Belongs to the GGGP/HepGP synthase family. Group II subfamily.</text>
</comment>
<dbReference type="SUPFAM" id="SSF51395">
    <property type="entry name" value="FMN-linked oxidoreductases"/>
    <property type="match status" value="1"/>
</dbReference>
<keyword evidence="7 9" id="KW-1208">Phospholipid metabolism</keyword>
<dbReference type="GO" id="GO:0120536">
    <property type="term" value="F:heptaprenylglyceryl phosphate synthase activity"/>
    <property type="evidence" value="ECO:0007669"/>
    <property type="project" value="UniProtKB-ARBA"/>
</dbReference>
<evidence type="ECO:0000256" key="1">
    <source>
        <dbReference type="ARBA" id="ARBA00022516"/>
    </source>
</evidence>
<comment type="caution">
    <text evidence="9">Lacks conserved residue(s) required for the propagation of feature annotation.</text>
</comment>
<feature type="binding site" evidence="9">
    <location>
        <begin position="204"/>
        <end position="205"/>
    </location>
    <ligand>
        <name>sn-glycerol 1-phosphate</name>
        <dbReference type="ChEBI" id="CHEBI:57685"/>
    </ligand>
</feature>
<dbReference type="EMBL" id="FZNY01000001">
    <property type="protein sequence ID" value="SNR41567.1"/>
    <property type="molecule type" value="Genomic_DNA"/>
</dbReference>
<protein>
    <recommendedName>
        <fullName evidence="9">Geranylgeranylglyceryl phosphate synthase</fullName>
        <shortName evidence="9">GGGP synthase</shortName>
        <shortName evidence="9">GGGPS</shortName>
        <ecNumber evidence="9">2.5.1.41</ecNumber>
    </recommendedName>
    <alternativeName>
        <fullName evidence="9">(S)-3-O-geranylgeranylglyceryl phosphate synthase</fullName>
    </alternativeName>
    <alternativeName>
        <fullName evidence="9">Phosphoglycerol geranylgeranyltransferase</fullName>
    </alternativeName>
</protein>
<comment type="function">
    <text evidence="9">Prenyltransferase that catalyzes the transfer of the geranylgeranyl moiety of geranylgeranyl diphosphate (GGPP) to the C3 hydroxyl of sn-glycerol-1-phosphate (G1P).</text>
</comment>
<feature type="binding site" evidence="9">
    <location>
        <position position="53"/>
    </location>
    <ligand>
        <name>Mg(2+)</name>
        <dbReference type="ChEBI" id="CHEBI:18420"/>
    </ligand>
</feature>
<dbReference type="GO" id="GO:0005737">
    <property type="term" value="C:cytoplasm"/>
    <property type="evidence" value="ECO:0007669"/>
    <property type="project" value="InterPro"/>
</dbReference>
<gene>
    <name evidence="10" type="ORF">SAMN06265376_101693</name>
</gene>
<dbReference type="Proteomes" id="UP000198379">
    <property type="component" value="Unassembled WGS sequence"/>
</dbReference>
<keyword evidence="11" id="KW-1185">Reference proteome</keyword>
<dbReference type="AlphaFoldDB" id="A0A238W584"/>
<dbReference type="GO" id="GO:0046474">
    <property type="term" value="P:glycerophospholipid biosynthetic process"/>
    <property type="evidence" value="ECO:0007669"/>
    <property type="project" value="UniProtKB-UniRule"/>
</dbReference>
<evidence type="ECO:0000256" key="9">
    <source>
        <dbReference type="HAMAP-Rule" id="MF_00112"/>
    </source>
</evidence>
<keyword evidence="5 9" id="KW-0443">Lipid metabolism</keyword>
<dbReference type="NCBIfam" id="TIGR01769">
    <property type="entry name" value="GGGP"/>
    <property type="match status" value="1"/>
</dbReference>
<dbReference type="InterPro" id="IPR010946">
    <property type="entry name" value="GGGP_synth"/>
</dbReference>
<keyword evidence="4 9" id="KW-0460">Magnesium</keyword>
<dbReference type="RefSeq" id="WP_089370015.1">
    <property type="nucleotide sequence ID" value="NZ_BMEP01000002.1"/>
</dbReference>
<keyword evidence="2 9" id="KW-0808">Transferase</keyword>